<dbReference type="GO" id="GO:0005886">
    <property type="term" value="C:plasma membrane"/>
    <property type="evidence" value="ECO:0007669"/>
    <property type="project" value="UniProtKB-SubCell"/>
</dbReference>
<evidence type="ECO:0000256" key="9">
    <source>
        <dbReference type="ARBA" id="ARBA00022737"/>
    </source>
</evidence>
<evidence type="ECO:0000256" key="16">
    <source>
        <dbReference type="SAM" id="MobiDB-lite"/>
    </source>
</evidence>
<keyword evidence="5" id="KW-1003">Cell membrane</keyword>
<gene>
    <name evidence="18" type="ORF">scyTo_0001250</name>
</gene>
<evidence type="ECO:0000256" key="12">
    <source>
        <dbReference type="ARBA" id="ARBA00023136"/>
    </source>
</evidence>
<feature type="compositionally biased region" description="Pro residues" evidence="16">
    <location>
        <begin position="576"/>
        <end position="590"/>
    </location>
</feature>
<sequence>QCFCFDPKHLALKKGVGENQHPHHNPGMFAMSYLREAGRENERESDPFTQWSGAGFPEPSLGGLQEFNRRFDKYVDRARAVERSSTVLEKQLESLQQIEELSGLEGVFTEQIDHNQQRIWQLLNDLSRLEKELKDAQRALDEYRTKYRTEWENHEELQDTFENLNKNANEALLKNLELQIRTQFLQEDINSTKERNRKNLAEIQDYMNVLTDVQQFTISKPSTTVDHEEEEEQFAVERGSSMSSQLDDDKDGSYQLQSQKQNETSRAVQESYLDQMQPYREQIEDLRKKMGEAEKNLEKCANECRQVVMYQQSLEDELESYKRFIANEDYRSQSTLTDTQTTPLSASHRYEYTQVMPESKDITLATQYGPHFTSSQKGHSRKVAKRKDTASSDGTGDNGADEECAKKPSEMCEDQKVSVDEDEEEDEEGEFYSDEAEGDTRPDDVPDGAQISRIYHALCNIVRDKMGRHKRPELPVAEFYTKGHYVQVTGESSYMDPFFCTSVPARSQVTVTFDDQRFPVDSDSLPQPDQPTPLKYNGNDNGGKGFDSTKDKDKDKSEGEKQDDRKSGANGEPKRPTPSPSISPPTPSMPEPSQVSDYKPTPFSGPSMPQPHPNAPDKWACKGASSGSKQKQDEDRARIITSPQPLPSDNKPPEEPKYRYYEKIEMTEAVETFTDNKLQGYSETSTIVETTVEKTNQEKRTKRS</sequence>
<dbReference type="OrthoDB" id="9942423at2759"/>
<evidence type="ECO:0000256" key="8">
    <source>
        <dbReference type="ARBA" id="ARBA00022613"/>
    </source>
</evidence>
<feature type="compositionally biased region" description="Basic and acidic residues" evidence="16">
    <location>
        <begin position="403"/>
        <end position="419"/>
    </location>
</feature>
<evidence type="ECO:0000256" key="1">
    <source>
        <dbReference type="ARBA" id="ARBA00004245"/>
    </source>
</evidence>
<feature type="non-terminal residue" evidence="18">
    <location>
        <position position="1"/>
    </location>
</feature>
<evidence type="ECO:0000256" key="15">
    <source>
        <dbReference type="SAM" id="Coils"/>
    </source>
</evidence>
<evidence type="ECO:0000256" key="10">
    <source>
        <dbReference type="ARBA" id="ARBA00022754"/>
    </source>
</evidence>
<dbReference type="Gene3D" id="1.20.5.1160">
    <property type="entry name" value="Vasodilator-stimulated phosphoprotein"/>
    <property type="match status" value="1"/>
</dbReference>
<dbReference type="Pfam" id="PF00038">
    <property type="entry name" value="Filament"/>
    <property type="match status" value="1"/>
</dbReference>
<dbReference type="GO" id="GO:0005938">
    <property type="term" value="C:cell cortex"/>
    <property type="evidence" value="ECO:0007669"/>
    <property type="project" value="UniProtKB-SubCell"/>
</dbReference>
<feature type="coiled-coil region" evidence="15">
    <location>
        <begin position="112"/>
        <end position="181"/>
    </location>
</feature>
<evidence type="ECO:0000259" key="17">
    <source>
        <dbReference type="SMART" id="SM01391"/>
    </source>
</evidence>
<feature type="compositionally biased region" description="Acidic residues" evidence="16">
    <location>
        <begin position="420"/>
        <end position="437"/>
    </location>
</feature>
<keyword evidence="10" id="KW-0403">Intermediate filament</keyword>
<dbReference type="InterPro" id="IPR042358">
    <property type="entry name" value="BFSP1"/>
</dbReference>
<dbReference type="EMBL" id="BFAA01000274">
    <property type="protein sequence ID" value="GCB70347.1"/>
    <property type="molecule type" value="Genomic_DNA"/>
</dbReference>
<comment type="subcellular location">
    <subcellularLocation>
        <location evidence="2">Cell membrane</location>
        <topology evidence="2">Peripheral membrane protein</topology>
        <orientation evidence="2">Cytoplasmic side</orientation>
    </subcellularLocation>
    <subcellularLocation>
        <location evidence="3">Cytoplasm</location>
        <location evidence="3">Cell cortex</location>
    </subcellularLocation>
    <subcellularLocation>
        <location evidence="1">Cytoplasm</location>
        <location evidence="1">Cytoskeleton</location>
    </subcellularLocation>
</comment>
<dbReference type="Proteomes" id="UP000288216">
    <property type="component" value="Unassembled WGS sequence"/>
</dbReference>
<keyword evidence="13" id="KW-0206">Cytoskeleton</keyword>
<dbReference type="SMART" id="SM01391">
    <property type="entry name" value="Filament"/>
    <property type="match status" value="1"/>
</dbReference>
<dbReference type="STRING" id="75743.A0A401PB45"/>
<evidence type="ECO:0000256" key="4">
    <source>
        <dbReference type="ARBA" id="ARBA00019025"/>
    </source>
</evidence>
<name>A0A401PB45_SCYTO</name>
<proteinExistence type="predicted"/>
<protein>
    <recommendedName>
        <fullName evidence="4">Filensin</fullName>
    </recommendedName>
    <alternativeName>
        <fullName evidence="14">Beaded filament structural protein 1</fullName>
    </alternativeName>
</protein>
<keyword evidence="9" id="KW-0677">Repeat</keyword>
<dbReference type="GO" id="GO:0005212">
    <property type="term" value="F:structural constituent of eye lens"/>
    <property type="evidence" value="ECO:0007669"/>
    <property type="project" value="UniProtKB-KW"/>
</dbReference>
<feature type="region of interest" description="Disordered" evidence="16">
    <location>
        <begin position="220"/>
        <end position="268"/>
    </location>
</feature>
<keyword evidence="6" id="KW-0963">Cytoplasm</keyword>
<keyword evidence="11 15" id="KW-0175">Coiled coil</keyword>
<evidence type="ECO:0000313" key="18">
    <source>
        <dbReference type="EMBL" id="GCB70347.1"/>
    </source>
</evidence>
<reference evidence="18 19" key="1">
    <citation type="journal article" date="2018" name="Nat. Ecol. Evol.">
        <title>Shark genomes provide insights into elasmobranch evolution and the origin of vertebrates.</title>
        <authorList>
            <person name="Hara Y"/>
            <person name="Yamaguchi K"/>
            <person name="Onimaru K"/>
            <person name="Kadota M"/>
            <person name="Koyanagi M"/>
            <person name="Keeley SD"/>
            <person name="Tatsumi K"/>
            <person name="Tanaka K"/>
            <person name="Motone F"/>
            <person name="Kageyama Y"/>
            <person name="Nozu R"/>
            <person name="Adachi N"/>
            <person name="Nishimura O"/>
            <person name="Nakagawa R"/>
            <person name="Tanegashima C"/>
            <person name="Kiyatake I"/>
            <person name="Matsumoto R"/>
            <person name="Murakumo K"/>
            <person name="Nishida K"/>
            <person name="Terakita A"/>
            <person name="Kuratani S"/>
            <person name="Sato K"/>
            <person name="Hyodo S Kuraku.S."/>
        </authorList>
    </citation>
    <scope>NUCLEOTIDE SEQUENCE [LARGE SCALE GENOMIC DNA]</scope>
</reference>
<evidence type="ECO:0000256" key="5">
    <source>
        <dbReference type="ARBA" id="ARBA00022475"/>
    </source>
</evidence>
<feature type="compositionally biased region" description="Basic and acidic residues" evidence="16">
    <location>
        <begin position="547"/>
        <end position="575"/>
    </location>
</feature>
<comment type="caution">
    <text evidence="18">The sequence shown here is derived from an EMBL/GenBank/DDBJ whole genome shotgun (WGS) entry which is preliminary data.</text>
</comment>
<evidence type="ECO:0000313" key="19">
    <source>
        <dbReference type="Proteomes" id="UP000288216"/>
    </source>
</evidence>
<keyword evidence="12" id="KW-0472">Membrane</keyword>
<keyword evidence="8" id="KW-0273">Eye lens protein</keyword>
<feature type="compositionally biased region" description="Polar residues" evidence="16">
    <location>
        <begin position="254"/>
        <end position="268"/>
    </location>
</feature>
<accession>A0A401PB45</accession>
<dbReference type="AlphaFoldDB" id="A0A401PB45"/>
<evidence type="ECO:0000256" key="3">
    <source>
        <dbReference type="ARBA" id="ARBA00004544"/>
    </source>
</evidence>
<dbReference type="PANTHER" id="PTHR14069:SF0">
    <property type="entry name" value="FILENSIN"/>
    <property type="match status" value="1"/>
</dbReference>
<evidence type="ECO:0000256" key="7">
    <source>
        <dbReference type="ARBA" id="ARBA00022553"/>
    </source>
</evidence>
<evidence type="ECO:0000256" key="2">
    <source>
        <dbReference type="ARBA" id="ARBA00004413"/>
    </source>
</evidence>
<dbReference type="PANTHER" id="PTHR14069">
    <property type="entry name" value="FILENSIN"/>
    <property type="match status" value="1"/>
</dbReference>
<evidence type="ECO:0000256" key="11">
    <source>
        <dbReference type="ARBA" id="ARBA00023054"/>
    </source>
</evidence>
<feature type="region of interest" description="Disordered" evidence="16">
    <location>
        <begin position="517"/>
        <end position="657"/>
    </location>
</feature>
<evidence type="ECO:0000256" key="13">
    <source>
        <dbReference type="ARBA" id="ARBA00023212"/>
    </source>
</evidence>
<dbReference type="OMA" id="DEKQGMA"/>
<keyword evidence="7" id="KW-0597">Phosphoprotein</keyword>
<keyword evidence="19" id="KW-1185">Reference proteome</keyword>
<evidence type="ECO:0000256" key="6">
    <source>
        <dbReference type="ARBA" id="ARBA00022490"/>
    </source>
</evidence>
<dbReference type="InterPro" id="IPR039008">
    <property type="entry name" value="IF_rod_dom"/>
</dbReference>
<feature type="region of interest" description="Disordered" evidence="16">
    <location>
        <begin position="369"/>
        <end position="448"/>
    </location>
</feature>
<feature type="domain" description="IF rod" evidence="17">
    <location>
        <begin position="59"/>
        <end position="331"/>
    </location>
</feature>
<feature type="coiled-coil region" evidence="15">
    <location>
        <begin position="276"/>
        <end position="303"/>
    </location>
</feature>
<evidence type="ECO:0000256" key="14">
    <source>
        <dbReference type="ARBA" id="ARBA00031415"/>
    </source>
</evidence>
<dbReference type="GO" id="GO:0070307">
    <property type="term" value="P:lens fiber cell development"/>
    <property type="evidence" value="ECO:0007669"/>
    <property type="project" value="TreeGrafter"/>
</dbReference>
<dbReference type="GO" id="GO:0005882">
    <property type="term" value="C:intermediate filament"/>
    <property type="evidence" value="ECO:0007669"/>
    <property type="project" value="UniProtKB-KW"/>
</dbReference>
<organism evidence="18 19">
    <name type="scientific">Scyliorhinus torazame</name>
    <name type="common">Cloudy catshark</name>
    <name type="synonym">Catulus torazame</name>
    <dbReference type="NCBI Taxonomy" id="75743"/>
    <lineage>
        <taxon>Eukaryota</taxon>
        <taxon>Metazoa</taxon>
        <taxon>Chordata</taxon>
        <taxon>Craniata</taxon>
        <taxon>Vertebrata</taxon>
        <taxon>Chondrichthyes</taxon>
        <taxon>Elasmobranchii</taxon>
        <taxon>Galeomorphii</taxon>
        <taxon>Galeoidea</taxon>
        <taxon>Carcharhiniformes</taxon>
        <taxon>Scyliorhinidae</taxon>
        <taxon>Scyliorhinus</taxon>
    </lineage>
</organism>